<organism evidence="13 14">
    <name type="scientific">Permianibacter aggregans</name>
    <dbReference type="NCBI Taxonomy" id="1510150"/>
    <lineage>
        <taxon>Bacteria</taxon>
        <taxon>Pseudomonadati</taxon>
        <taxon>Pseudomonadota</taxon>
        <taxon>Gammaproteobacteria</taxon>
        <taxon>Pseudomonadales</taxon>
        <taxon>Pseudomonadaceae</taxon>
        <taxon>Permianibacter</taxon>
    </lineage>
</organism>
<sequence length="381" mass="41624">MAIPSTIELLTELVAIPSVSSTESLWDQSNAPIIHRLSDVLNTLGAEVSIHEVVHEPRKLNLIARFGQGTGGLVFSGHTDTVPFDAARWATDPFTLTDIDGRLHGLGSTDMKGFIAAAVTVASQIDQKKLKKPLYIVATCDEESTMSGGRWLQDSDALHANYVVIGEPTDLVPVRAHKGHLAHRLCAHGHSGHSSNPDAGINALDAMYEAMGVLMQWRSDLKLLHRDESFAVPYPTLNFGRLAGGDAVNRICPEAVLDFDLRPLPGMAIEKTYDDLRKQIEKIKNKTKATLELQEMWPGTPAFATPIDTRLVSTATELSGKSAICVNYGTEAPYYRALGSEVIVMGPGSIDRAHQPNEYVTREELKACEQFLLALVYKLLC</sequence>
<keyword evidence="5" id="KW-0055">Arginine biosynthesis</keyword>
<dbReference type="NCBIfam" id="NF003474">
    <property type="entry name" value="PRK05111.1"/>
    <property type="match status" value="1"/>
</dbReference>
<comment type="subcellular location">
    <subcellularLocation>
        <location evidence="2">Cytoplasm</location>
    </subcellularLocation>
</comment>
<evidence type="ECO:0000256" key="5">
    <source>
        <dbReference type="ARBA" id="ARBA00022571"/>
    </source>
</evidence>
<evidence type="ECO:0000256" key="8">
    <source>
        <dbReference type="ARBA" id="ARBA00022801"/>
    </source>
</evidence>
<gene>
    <name evidence="13" type="ORF">EV696_12114</name>
</gene>
<dbReference type="NCBIfam" id="TIGR01892">
    <property type="entry name" value="AcOrn-deacetyl"/>
    <property type="match status" value="1"/>
</dbReference>
<dbReference type="AlphaFoldDB" id="A0A4R6UJ34"/>
<comment type="similarity">
    <text evidence="3">Belongs to the peptidase M20A family. ArgE subfamily.</text>
</comment>
<keyword evidence="11" id="KW-0175">Coiled coil</keyword>
<evidence type="ECO:0000256" key="11">
    <source>
        <dbReference type="SAM" id="Coils"/>
    </source>
</evidence>
<evidence type="ECO:0000256" key="9">
    <source>
        <dbReference type="ARBA" id="ARBA00022833"/>
    </source>
</evidence>
<dbReference type="GO" id="GO:0008777">
    <property type="term" value="F:acetylornithine deacetylase activity"/>
    <property type="evidence" value="ECO:0007669"/>
    <property type="project" value="TreeGrafter"/>
</dbReference>
<reference evidence="13 14" key="1">
    <citation type="submission" date="2019-03" db="EMBL/GenBank/DDBJ databases">
        <title>Genomic Encyclopedia of Type Strains, Phase IV (KMG-IV): sequencing the most valuable type-strain genomes for metagenomic binning, comparative biology and taxonomic classification.</title>
        <authorList>
            <person name="Goeker M."/>
        </authorList>
    </citation>
    <scope>NUCLEOTIDE SEQUENCE [LARGE SCALE GENOMIC DNA]</scope>
    <source>
        <strain evidence="13 14">DSM 103792</strain>
    </source>
</reference>
<dbReference type="InterPro" id="IPR050072">
    <property type="entry name" value="Peptidase_M20A"/>
</dbReference>
<evidence type="ECO:0000256" key="1">
    <source>
        <dbReference type="ARBA" id="ARBA00001947"/>
    </source>
</evidence>
<dbReference type="InterPro" id="IPR036264">
    <property type="entry name" value="Bact_exopeptidase_dim_dom"/>
</dbReference>
<accession>A0A4R6UJ34</accession>
<feature type="coiled-coil region" evidence="11">
    <location>
        <begin position="266"/>
        <end position="293"/>
    </location>
</feature>
<dbReference type="Pfam" id="PF07687">
    <property type="entry name" value="M20_dimer"/>
    <property type="match status" value="1"/>
</dbReference>
<comment type="cofactor">
    <cofactor evidence="1">
        <name>Zn(2+)</name>
        <dbReference type="ChEBI" id="CHEBI:29105"/>
    </cofactor>
</comment>
<dbReference type="SUPFAM" id="SSF53187">
    <property type="entry name" value="Zn-dependent exopeptidases"/>
    <property type="match status" value="1"/>
</dbReference>
<evidence type="ECO:0000256" key="2">
    <source>
        <dbReference type="ARBA" id="ARBA00004496"/>
    </source>
</evidence>
<name>A0A4R6UJ34_9GAMM</name>
<proteinExistence type="inferred from homology"/>
<dbReference type="InterPro" id="IPR001261">
    <property type="entry name" value="ArgE/DapE_CS"/>
</dbReference>
<dbReference type="Gene3D" id="3.40.630.10">
    <property type="entry name" value="Zn peptidases"/>
    <property type="match status" value="1"/>
</dbReference>
<keyword evidence="4" id="KW-0963">Cytoplasm</keyword>
<dbReference type="CDD" id="cd03894">
    <property type="entry name" value="M20_ArgE"/>
    <property type="match status" value="1"/>
</dbReference>
<evidence type="ECO:0000256" key="4">
    <source>
        <dbReference type="ARBA" id="ARBA00022490"/>
    </source>
</evidence>
<comment type="caution">
    <text evidence="13">The sequence shown here is derived from an EMBL/GenBank/DDBJ whole genome shotgun (WGS) entry which is preliminary data.</text>
</comment>
<evidence type="ECO:0000256" key="6">
    <source>
        <dbReference type="ARBA" id="ARBA00022605"/>
    </source>
</evidence>
<keyword evidence="10" id="KW-0170">Cobalt</keyword>
<dbReference type="GO" id="GO:0005737">
    <property type="term" value="C:cytoplasm"/>
    <property type="evidence" value="ECO:0007669"/>
    <property type="project" value="UniProtKB-SubCell"/>
</dbReference>
<evidence type="ECO:0000256" key="3">
    <source>
        <dbReference type="ARBA" id="ARBA00005691"/>
    </source>
</evidence>
<dbReference type="PANTHER" id="PTHR43808">
    <property type="entry name" value="ACETYLORNITHINE DEACETYLASE"/>
    <property type="match status" value="1"/>
</dbReference>
<keyword evidence="7" id="KW-0479">Metal-binding</keyword>
<dbReference type="InterPro" id="IPR010169">
    <property type="entry name" value="AcOrn-deacetyl"/>
</dbReference>
<dbReference type="SUPFAM" id="SSF55031">
    <property type="entry name" value="Bacterial exopeptidase dimerisation domain"/>
    <property type="match status" value="1"/>
</dbReference>
<keyword evidence="6" id="KW-0028">Amino-acid biosynthesis</keyword>
<dbReference type="GO" id="GO:0046872">
    <property type="term" value="F:metal ion binding"/>
    <property type="evidence" value="ECO:0007669"/>
    <property type="project" value="UniProtKB-KW"/>
</dbReference>
<dbReference type="PANTHER" id="PTHR43808:SF1">
    <property type="entry name" value="ACETYLORNITHINE DEACETYLASE"/>
    <property type="match status" value="1"/>
</dbReference>
<dbReference type="EMBL" id="SNYM01000021">
    <property type="protein sequence ID" value="TDQ45055.1"/>
    <property type="molecule type" value="Genomic_DNA"/>
</dbReference>
<dbReference type="InterPro" id="IPR002933">
    <property type="entry name" value="Peptidase_M20"/>
</dbReference>
<dbReference type="FunFam" id="3.30.70.360:FF:000003">
    <property type="entry name" value="Acetylornithine deacetylase"/>
    <property type="match status" value="1"/>
</dbReference>
<dbReference type="Proteomes" id="UP000295375">
    <property type="component" value="Unassembled WGS sequence"/>
</dbReference>
<dbReference type="RefSeq" id="WP_133592826.1">
    <property type="nucleotide sequence ID" value="NZ_CP037953.1"/>
</dbReference>
<feature type="domain" description="Peptidase M20 dimerisation" evidence="12">
    <location>
        <begin position="176"/>
        <end position="286"/>
    </location>
</feature>
<dbReference type="InterPro" id="IPR011650">
    <property type="entry name" value="Peptidase_M20_dimer"/>
</dbReference>
<dbReference type="PROSITE" id="PS00759">
    <property type="entry name" value="ARGE_DAPE_CPG2_2"/>
    <property type="match status" value="1"/>
</dbReference>
<dbReference type="Gene3D" id="3.30.70.360">
    <property type="match status" value="1"/>
</dbReference>
<keyword evidence="8" id="KW-0378">Hydrolase</keyword>
<keyword evidence="9" id="KW-0862">Zinc</keyword>
<dbReference type="OrthoDB" id="3665926at2"/>
<evidence type="ECO:0000313" key="14">
    <source>
        <dbReference type="Proteomes" id="UP000295375"/>
    </source>
</evidence>
<evidence type="ECO:0000259" key="12">
    <source>
        <dbReference type="Pfam" id="PF07687"/>
    </source>
</evidence>
<protein>
    <submittedName>
        <fullName evidence="13">Acetylornithine deacetylase</fullName>
    </submittedName>
</protein>
<evidence type="ECO:0000313" key="13">
    <source>
        <dbReference type="EMBL" id="TDQ45055.1"/>
    </source>
</evidence>
<evidence type="ECO:0000256" key="10">
    <source>
        <dbReference type="ARBA" id="ARBA00023285"/>
    </source>
</evidence>
<evidence type="ECO:0000256" key="7">
    <source>
        <dbReference type="ARBA" id="ARBA00022723"/>
    </source>
</evidence>
<dbReference type="Pfam" id="PF01546">
    <property type="entry name" value="Peptidase_M20"/>
    <property type="match status" value="1"/>
</dbReference>
<keyword evidence="14" id="KW-1185">Reference proteome</keyword>
<dbReference type="GO" id="GO:0006526">
    <property type="term" value="P:L-arginine biosynthetic process"/>
    <property type="evidence" value="ECO:0007669"/>
    <property type="project" value="UniProtKB-KW"/>
</dbReference>